<dbReference type="EMBL" id="ACLA01000013">
    <property type="protein sequence ID" value="EEQ48726.1"/>
    <property type="molecule type" value="Genomic_DNA"/>
</dbReference>
<dbReference type="InterPro" id="IPR029028">
    <property type="entry name" value="Alpha/beta_knot_MTases"/>
</dbReference>
<dbReference type="Proteomes" id="UP000005309">
    <property type="component" value="Unassembled WGS sequence"/>
</dbReference>
<dbReference type="SUPFAM" id="SSF75217">
    <property type="entry name" value="alpha/beta knot"/>
    <property type="match status" value="1"/>
</dbReference>
<keyword evidence="3 5" id="KW-0808">Transferase</keyword>
<dbReference type="eggNOG" id="COG0566">
    <property type="taxonomic scope" value="Bacteria"/>
</dbReference>
<proteinExistence type="inferred from homology"/>
<comment type="caution">
    <text evidence="5">The sequence shown here is derived from an EMBL/GenBank/DDBJ whole genome shotgun (WGS) entry which is preliminary data.</text>
</comment>
<evidence type="ECO:0000256" key="3">
    <source>
        <dbReference type="ARBA" id="ARBA00022679"/>
    </source>
</evidence>
<dbReference type="InterPro" id="IPR029026">
    <property type="entry name" value="tRNA_m1G_MTases_N"/>
</dbReference>
<protein>
    <submittedName>
        <fullName evidence="5">RNA methyltransferase, TrmH family</fullName>
    </submittedName>
</protein>
<dbReference type="STRING" id="638302.HMPREF0908_1008"/>
<dbReference type="GO" id="GO:0006396">
    <property type="term" value="P:RNA processing"/>
    <property type="evidence" value="ECO:0007669"/>
    <property type="project" value="InterPro"/>
</dbReference>
<dbReference type="InterPro" id="IPR029064">
    <property type="entry name" value="Ribosomal_eL30-like_sf"/>
</dbReference>
<organism evidence="5 6">
    <name type="scientific">Selenomonas flueggei ATCC 43531</name>
    <dbReference type="NCBI Taxonomy" id="638302"/>
    <lineage>
        <taxon>Bacteria</taxon>
        <taxon>Bacillati</taxon>
        <taxon>Bacillota</taxon>
        <taxon>Negativicutes</taxon>
        <taxon>Selenomonadales</taxon>
        <taxon>Selenomonadaceae</taxon>
        <taxon>Selenomonas</taxon>
    </lineage>
</organism>
<dbReference type="HOGENOM" id="CLU_021322_3_2_9"/>
<reference evidence="5 6" key="1">
    <citation type="submission" date="2009-04" db="EMBL/GenBank/DDBJ databases">
        <authorList>
            <person name="Qin X."/>
            <person name="Bachman B."/>
            <person name="Battles P."/>
            <person name="Bell A."/>
            <person name="Bess C."/>
            <person name="Bickham C."/>
            <person name="Chaboub L."/>
            <person name="Chen D."/>
            <person name="Coyle M."/>
            <person name="Deiros D.R."/>
            <person name="Dinh H."/>
            <person name="Forbes L."/>
            <person name="Fowler G."/>
            <person name="Francisco L."/>
            <person name="Fu Q."/>
            <person name="Gubbala S."/>
            <person name="Hale W."/>
            <person name="Han Y."/>
            <person name="Hemphill L."/>
            <person name="Highlander S.K."/>
            <person name="Hirani K."/>
            <person name="Hogues M."/>
            <person name="Jackson L."/>
            <person name="Jakkamsetti A."/>
            <person name="Javaid M."/>
            <person name="Jiang H."/>
            <person name="Korchina V."/>
            <person name="Kovar C."/>
            <person name="Lara F."/>
            <person name="Lee S."/>
            <person name="Mata R."/>
            <person name="Mathew T."/>
            <person name="Moen C."/>
            <person name="Morales K."/>
            <person name="Munidasa M."/>
            <person name="Nazareth L."/>
            <person name="Ngo R."/>
            <person name="Nguyen L."/>
            <person name="Okwuonu G."/>
            <person name="Ongeri F."/>
            <person name="Patil S."/>
            <person name="Petrosino J."/>
            <person name="Pham C."/>
            <person name="Pham P."/>
            <person name="Pu L.-L."/>
            <person name="Puazo M."/>
            <person name="Raj R."/>
            <person name="Reid J."/>
            <person name="Rouhana J."/>
            <person name="Saada N."/>
            <person name="Shang Y."/>
            <person name="Simmons D."/>
            <person name="Thornton R."/>
            <person name="Warren J."/>
            <person name="Weissenberger G."/>
            <person name="Zhang J."/>
            <person name="Zhang L."/>
            <person name="Zhou C."/>
            <person name="Zhu D."/>
            <person name="Muzny D."/>
            <person name="Worley K."/>
            <person name="Gibbs R."/>
        </authorList>
    </citation>
    <scope>NUCLEOTIDE SEQUENCE [LARGE SCALE GENOMIC DNA]</scope>
    <source>
        <strain evidence="5 6">ATCC 43531</strain>
    </source>
</reference>
<dbReference type="InterPro" id="IPR053888">
    <property type="entry name" value="MRM3-like_sub_bind"/>
</dbReference>
<dbReference type="AlphaFoldDB" id="C4V3B4"/>
<dbReference type="InterPro" id="IPR051259">
    <property type="entry name" value="rRNA_Methyltransferase"/>
</dbReference>
<dbReference type="GO" id="GO:0003723">
    <property type="term" value="F:RNA binding"/>
    <property type="evidence" value="ECO:0007669"/>
    <property type="project" value="InterPro"/>
</dbReference>
<dbReference type="CDD" id="cd18095">
    <property type="entry name" value="SpoU-like_rRNA-MTase"/>
    <property type="match status" value="1"/>
</dbReference>
<keyword evidence="2 5" id="KW-0489">Methyltransferase</keyword>
<keyword evidence="6" id="KW-1185">Reference proteome</keyword>
<dbReference type="SUPFAM" id="SSF55315">
    <property type="entry name" value="L30e-like"/>
    <property type="match status" value="1"/>
</dbReference>
<gene>
    <name evidence="5" type="ORF">HMPREF0908_1008</name>
</gene>
<dbReference type="InterPro" id="IPR001537">
    <property type="entry name" value="SpoU_MeTrfase"/>
</dbReference>
<evidence type="ECO:0000313" key="6">
    <source>
        <dbReference type="Proteomes" id="UP000005309"/>
    </source>
</evidence>
<dbReference type="OrthoDB" id="9794400at2"/>
<dbReference type="GO" id="GO:0005737">
    <property type="term" value="C:cytoplasm"/>
    <property type="evidence" value="ECO:0007669"/>
    <property type="project" value="UniProtKB-ARBA"/>
</dbReference>
<dbReference type="InterPro" id="IPR013123">
    <property type="entry name" value="SpoU_subst-bd"/>
</dbReference>
<dbReference type="RefSeq" id="WP_006689742.1">
    <property type="nucleotide sequence ID" value="NZ_GG694006.1"/>
</dbReference>
<evidence type="ECO:0000259" key="4">
    <source>
        <dbReference type="SMART" id="SM00967"/>
    </source>
</evidence>
<dbReference type="Pfam" id="PF00588">
    <property type="entry name" value="SpoU_methylase"/>
    <property type="match status" value="1"/>
</dbReference>
<dbReference type="Gene3D" id="3.40.1280.10">
    <property type="match status" value="1"/>
</dbReference>
<accession>C4V3B4</accession>
<dbReference type="SMART" id="SM00967">
    <property type="entry name" value="SpoU_sub_bind"/>
    <property type="match status" value="1"/>
</dbReference>
<name>C4V3B4_9FIRM</name>
<evidence type="ECO:0000313" key="5">
    <source>
        <dbReference type="EMBL" id="EEQ48726.1"/>
    </source>
</evidence>
<evidence type="ECO:0000256" key="1">
    <source>
        <dbReference type="ARBA" id="ARBA00007228"/>
    </source>
</evidence>
<sequence>MKKIEIITSAENPLIRRLAMLIRSPRRAVKENVFFVEGLRLAEMAVQSNWAILHAVVTEHAMKMERMQLLLTKLSARNIPIASVSERLFSACSETDSPQGIILLLQRLPCTPLEEMVQVTEGLPLYLALDRVQDPGNVGTILRTADAAGASGVILLRGCADVYGSKVVRAAMGSLFYLPFVTGVDEEDLVRFAKENVLCFYAAACDTDGVTHFAAELSRPSLVVLGNEANGVSERLLRAGQHLYVPMCGRAESLNVAAAATAILYEAIRQRKYAGI</sequence>
<feature type="domain" description="RNA 2-O ribose methyltransferase substrate binding" evidence="4">
    <location>
        <begin position="35"/>
        <end position="111"/>
    </location>
</feature>
<dbReference type="PANTHER" id="PTHR43191:SF2">
    <property type="entry name" value="RRNA METHYLTRANSFERASE 3, MITOCHONDRIAL"/>
    <property type="match status" value="1"/>
</dbReference>
<evidence type="ECO:0000256" key="2">
    <source>
        <dbReference type="ARBA" id="ARBA00022603"/>
    </source>
</evidence>
<comment type="similarity">
    <text evidence="1">Belongs to the class IV-like SAM-binding methyltransferase superfamily. RNA methyltransferase TrmH family.</text>
</comment>
<dbReference type="Gene3D" id="3.30.1330.30">
    <property type="match status" value="1"/>
</dbReference>
<dbReference type="PANTHER" id="PTHR43191">
    <property type="entry name" value="RRNA METHYLTRANSFERASE 3"/>
    <property type="match status" value="1"/>
</dbReference>
<dbReference type="Pfam" id="PF22435">
    <property type="entry name" value="MRM3-like_sub_bind"/>
    <property type="match status" value="1"/>
</dbReference>
<dbReference type="GO" id="GO:0032259">
    <property type="term" value="P:methylation"/>
    <property type="evidence" value="ECO:0007669"/>
    <property type="project" value="UniProtKB-KW"/>
</dbReference>
<dbReference type="GO" id="GO:0008173">
    <property type="term" value="F:RNA methyltransferase activity"/>
    <property type="evidence" value="ECO:0007669"/>
    <property type="project" value="InterPro"/>
</dbReference>